<evidence type="ECO:0000256" key="1">
    <source>
        <dbReference type="SAM" id="SignalP"/>
    </source>
</evidence>
<evidence type="ECO:0000313" key="4">
    <source>
        <dbReference type="Proteomes" id="UP000183407"/>
    </source>
</evidence>
<proteinExistence type="predicted"/>
<name>A0A1H5MKR6_RHOJO</name>
<reference evidence="4" key="1">
    <citation type="submission" date="2016-10" db="EMBL/GenBank/DDBJ databases">
        <authorList>
            <person name="Varghese N."/>
        </authorList>
    </citation>
    <scope>NUCLEOTIDE SEQUENCE [LARGE SCALE GENOMIC DNA]</scope>
    <source>
        <strain evidence="4">DSM 44719</strain>
    </source>
</reference>
<keyword evidence="1" id="KW-0732">Signal</keyword>
<organism evidence="3 4">
    <name type="scientific">Rhodococcus jostii</name>
    <dbReference type="NCBI Taxonomy" id="132919"/>
    <lineage>
        <taxon>Bacteria</taxon>
        <taxon>Bacillati</taxon>
        <taxon>Actinomycetota</taxon>
        <taxon>Actinomycetes</taxon>
        <taxon>Mycobacteriales</taxon>
        <taxon>Nocardiaceae</taxon>
        <taxon>Rhodococcus</taxon>
    </lineage>
</organism>
<feature type="domain" description="Phytase-like" evidence="2">
    <location>
        <begin position="63"/>
        <end position="375"/>
    </location>
</feature>
<dbReference type="EMBL" id="FNTL01000005">
    <property type="protein sequence ID" value="SEE89307.1"/>
    <property type="molecule type" value="Genomic_DNA"/>
</dbReference>
<dbReference type="Proteomes" id="UP000183407">
    <property type="component" value="Unassembled WGS sequence"/>
</dbReference>
<evidence type="ECO:0000259" key="2">
    <source>
        <dbReference type="Pfam" id="PF13449"/>
    </source>
</evidence>
<dbReference type="AlphaFoldDB" id="A0A1H5MKR6"/>
<evidence type="ECO:0000313" key="3">
    <source>
        <dbReference type="EMBL" id="SEE89307.1"/>
    </source>
</evidence>
<protein>
    <submittedName>
        <fullName evidence="3">Uncharacterized conserved protein</fullName>
    </submittedName>
</protein>
<dbReference type="InterPro" id="IPR027372">
    <property type="entry name" value="Phytase-like_dom"/>
</dbReference>
<feature type="signal peptide" evidence="1">
    <location>
        <begin position="1"/>
        <end position="32"/>
    </location>
</feature>
<dbReference type="PANTHER" id="PTHR37957">
    <property type="entry name" value="BLR7070 PROTEIN"/>
    <property type="match status" value="1"/>
</dbReference>
<dbReference type="PROSITE" id="PS51257">
    <property type="entry name" value="PROKAR_LIPOPROTEIN"/>
    <property type="match status" value="1"/>
</dbReference>
<dbReference type="PANTHER" id="PTHR37957:SF1">
    <property type="entry name" value="PHYTASE-LIKE DOMAIN-CONTAINING PROTEIN"/>
    <property type="match status" value="1"/>
</dbReference>
<accession>A0A1H5MKR6</accession>
<sequence length="393" mass="41372">MFIRRIYGHAMRSGSRCLAFVVPLLLLGGGCASTDGDTYGGEATVRHLDSMTVPDGSMPFGVPFGGISGIDYDPTSDRYLAISDDRAEKGPARYFELGLPIDDSGRFTAEQPDILTMTALANSDGQPYPAKGVDPESARRDPDSGNILYSSEGDASKLLAPFVRAATAAGTVVEDYPLPPAYLPVAGPDGAQVAGVRNNLSLEGLTISADGTRIVALTENALTQNGPITGTDSASPARVLFLDLNSGEPIDEFVYSVDAIGGPYPDVTDATGYTQKADRGASEILAVSDTDYIVVERGLIPGRGNTVQLFRATTAGATSIRGKDRIDGTETPMPKTLLFDFATVGINPDNVEGITWGPTLRDGSRTLLLCSDDNFNAVGGQHTMFHLLAIEGL</sequence>
<feature type="chain" id="PRO_5039276774" evidence="1">
    <location>
        <begin position="33"/>
        <end position="393"/>
    </location>
</feature>
<gene>
    <name evidence="3" type="ORF">SAMN04490220_9038</name>
</gene>
<dbReference type="SUPFAM" id="SSF75011">
    <property type="entry name" value="3-carboxy-cis,cis-mucoante lactonizing enzyme"/>
    <property type="match status" value="1"/>
</dbReference>
<dbReference type="Pfam" id="PF13449">
    <property type="entry name" value="Phytase-like"/>
    <property type="match status" value="1"/>
</dbReference>